<keyword evidence="2" id="KW-0223">Dioxygenase</keyword>
<dbReference type="PANTHER" id="PTHR12463:SF1">
    <property type="entry name" value="2-OXOGLUTARATE AND FE-DEPENDENT OXYGENASE FAMILY PROTEIN"/>
    <property type="match status" value="1"/>
</dbReference>
<comment type="caution">
    <text evidence="2">The sequence shown here is derived from an EMBL/GenBank/DDBJ whole genome shotgun (WGS) entry which is preliminary data.</text>
</comment>
<organism evidence="2 3">
    <name type="scientific">Steroidobacter gossypii</name>
    <dbReference type="NCBI Taxonomy" id="2805490"/>
    <lineage>
        <taxon>Bacteria</taxon>
        <taxon>Pseudomonadati</taxon>
        <taxon>Pseudomonadota</taxon>
        <taxon>Gammaproteobacteria</taxon>
        <taxon>Steroidobacterales</taxon>
        <taxon>Steroidobacteraceae</taxon>
        <taxon>Steroidobacter</taxon>
    </lineage>
</organism>
<proteinExistence type="predicted"/>
<sequence>MKQAEFFPPALPTGLIYREDFIAPEEEQQLLSEIRLLPLKESQYRQYTARRRTVNFGSSYDFTHQQSKPAPPIPEFLTPLRVRAAAWAGVRPEQFVQGLVAEYQPGTPLGWHRDVPDFELVVGISLAGAARLRFRPYPWEPEKKAEAFSLELAPRSAYILRDEARWKWQHHVPPTKVLRYSITFRTASDRIGRSRARRSPSS</sequence>
<gene>
    <name evidence="2" type="ORF">JM946_25110</name>
</gene>
<dbReference type="InterPro" id="IPR005123">
    <property type="entry name" value="Oxoglu/Fe-dep_dioxygenase_dom"/>
</dbReference>
<accession>A0ABS1X473</accession>
<dbReference type="EMBL" id="JAEVLS010000006">
    <property type="protein sequence ID" value="MBM0108024.1"/>
    <property type="molecule type" value="Genomic_DNA"/>
</dbReference>
<evidence type="ECO:0000313" key="3">
    <source>
        <dbReference type="Proteomes" id="UP000661077"/>
    </source>
</evidence>
<keyword evidence="3" id="KW-1185">Reference proteome</keyword>
<protein>
    <submittedName>
        <fullName evidence="2">Alpha-ketoglutarate-dependent dioxygenase AlkB</fullName>
    </submittedName>
</protein>
<evidence type="ECO:0000259" key="1">
    <source>
        <dbReference type="PROSITE" id="PS51471"/>
    </source>
</evidence>
<dbReference type="Pfam" id="PF13532">
    <property type="entry name" value="2OG-FeII_Oxy_2"/>
    <property type="match status" value="1"/>
</dbReference>
<dbReference type="GO" id="GO:0051213">
    <property type="term" value="F:dioxygenase activity"/>
    <property type="evidence" value="ECO:0007669"/>
    <property type="project" value="UniProtKB-KW"/>
</dbReference>
<dbReference type="InterPro" id="IPR032857">
    <property type="entry name" value="ALKBH4"/>
</dbReference>
<dbReference type="Proteomes" id="UP000661077">
    <property type="component" value="Unassembled WGS sequence"/>
</dbReference>
<dbReference type="Gene3D" id="2.60.120.590">
    <property type="entry name" value="Alpha-ketoglutarate-dependent dioxygenase AlkB-like"/>
    <property type="match status" value="1"/>
</dbReference>
<dbReference type="InterPro" id="IPR027450">
    <property type="entry name" value="AlkB-like"/>
</dbReference>
<dbReference type="InterPro" id="IPR037151">
    <property type="entry name" value="AlkB-like_sf"/>
</dbReference>
<dbReference type="SUPFAM" id="SSF51197">
    <property type="entry name" value="Clavaminate synthase-like"/>
    <property type="match status" value="1"/>
</dbReference>
<reference evidence="2 3" key="1">
    <citation type="journal article" date="2021" name="Int. J. Syst. Evol. Microbiol.">
        <title>Steroidobacter gossypii sp. nov., isolated from soil of cotton cropping field.</title>
        <authorList>
            <person name="Huang R."/>
            <person name="Yang S."/>
            <person name="Zhen C."/>
            <person name="Liu W."/>
        </authorList>
    </citation>
    <scope>NUCLEOTIDE SEQUENCE [LARGE SCALE GENOMIC DNA]</scope>
    <source>
        <strain evidence="2 3">S1-65</strain>
    </source>
</reference>
<keyword evidence="2" id="KW-0560">Oxidoreductase</keyword>
<name>A0ABS1X473_9GAMM</name>
<dbReference type="PROSITE" id="PS51471">
    <property type="entry name" value="FE2OG_OXY"/>
    <property type="match status" value="1"/>
</dbReference>
<dbReference type="RefSeq" id="WP_203170131.1">
    <property type="nucleotide sequence ID" value="NZ_JAEVLS010000006.1"/>
</dbReference>
<evidence type="ECO:0000313" key="2">
    <source>
        <dbReference type="EMBL" id="MBM0108024.1"/>
    </source>
</evidence>
<feature type="domain" description="Fe2OG dioxygenase" evidence="1">
    <location>
        <begin position="94"/>
        <end position="188"/>
    </location>
</feature>
<dbReference type="PANTHER" id="PTHR12463">
    <property type="entry name" value="OXYGENASE-RELATED"/>
    <property type="match status" value="1"/>
</dbReference>